<dbReference type="AlphaFoldDB" id="A0A0C3FMM6"/>
<evidence type="ECO:0000259" key="6">
    <source>
        <dbReference type="Pfam" id="PF00501"/>
    </source>
</evidence>
<dbReference type="EMBL" id="KN832985">
    <property type="protein sequence ID" value="KIM85365.1"/>
    <property type="molecule type" value="Genomic_DNA"/>
</dbReference>
<dbReference type="Pfam" id="PF13193">
    <property type="entry name" value="AMP-binding_C"/>
    <property type="match status" value="1"/>
</dbReference>
<dbReference type="PANTHER" id="PTHR43859">
    <property type="entry name" value="ACYL-ACTIVATING ENZYME"/>
    <property type="match status" value="1"/>
</dbReference>
<evidence type="ECO:0008006" key="10">
    <source>
        <dbReference type="Google" id="ProtNLM"/>
    </source>
</evidence>
<keyword evidence="4" id="KW-0443">Lipid metabolism</keyword>
<dbReference type="Pfam" id="PF00501">
    <property type="entry name" value="AMP-binding"/>
    <property type="match status" value="1"/>
</dbReference>
<accession>A0A0C3FMM6</accession>
<dbReference type="InterPro" id="IPR020845">
    <property type="entry name" value="AMP-binding_CS"/>
</dbReference>
<reference evidence="9" key="2">
    <citation type="submission" date="2015-01" db="EMBL/GenBank/DDBJ databases">
        <title>Evolutionary Origins and Diversification of the Mycorrhizal Mutualists.</title>
        <authorList>
            <consortium name="DOE Joint Genome Institute"/>
            <consortium name="Mycorrhizal Genomics Consortium"/>
            <person name="Kohler A."/>
            <person name="Kuo A."/>
            <person name="Nagy L.G."/>
            <person name="Floudas D."/>
            <person name="Copeland A."/>
            <person name="Barry K.W."/>
            <person name="Cichocki N."/>
            <person name="Veneault-Fourrey C."/>
            <person name="LaButti K."/>
            <person name="Lindquist E.A."/>
            <person name="Lipzen A."/>
            <person name="Lundell T."/>
            <person name="Morin E."/>
            <person name="Murat C."/>
            <person name="Riley R."/>
            <person name="Ohm R."/>
            <person name="Sun H."/>
            <person name="Tunlid A."/>
            <person name="Henrissat B."/>
            <person name="Grigoriev I.V."/>
            <person name="Hibbett D.S."/>
            <person name="Martin F."/>
        </authorList>
    </citation>
    <scope>NUCLEOTIDE SEQUENCE [LARGE SCALE GENOMIC DNA]</scope>
    <source>
        <strain evidence="9">F 1598</strain>
    </source>
</reference>
<dbReference type="InterPro" id="IPR042099">
    <property type="entry name" value="ANL_N_sf"/>
</dbReference>
<dbReference type="InParanoid" id="A0A0C3FMM6"/>
<dbReference type="HOGENOM" id="CLU_000022_59_5_1"/>
<sequence>MSFASNPAFQGFRPTPESIPPPNVSLRHGDPTNGLPVNIHPLNPVAFVLRAALNYPDKLAIAHPDVRYPVFYSYGIWSQRIQNLAYALIQHGIMSGDRVAVIAPNSPMIAGPVSTVLTLVLPLTEAATEAHSGVLAARAIIAPINTRLTKSEVSYILEHSGAKLILVDDECIHLVKDTKIPLVVTNDSGRPGDPYEEFLSAGRRFSKERGWPGLEAEIDENAPAVLCYTSGTTGRPKGVITTLRGSYLAAIANAYESQINRDSTYLWVLPMFHAAGWTFPWSIVFAFATQITIRTVNFTRIWSHFLHSGVTHYCAAPTVQIGIVNDPAARQLPQPISAIIAGAAPTAHLISELEKKGINPVHVYGLTEVSGIFYIYPSWAKLLLEERAKLMARQGQSFATAQEVRVVLPAKDGNDDMLVDVPKDGKSVGEIITRGNIVMKEYFRDPEATRKAFRGGYFHSGDLAVMHPDGAVAIMDRSKDIIISGGENASSLAIEQELASHPHILEVSVVARSHPKWGERPMAFVILHKHHVKTWEGMHDKFTRELKQHARARLPGFACPEWVQIVEDLPKTSTGKILKTDLRKIVAKL</sequence>
<organism evidence="8 9">
    <name type="scientific">Piloderma croceum (strain F 1598)</name>
    <dbReference type="NCBI Taxonomy" id="765440"/>
    <lineage>
        <taxon>Eukaryota</taxon>
        <taxon>Fungi</taxon>
        <taxon>Dikarya</taxon>
        <taxon>Basidiomycota</taxon>
        <taxon>Agaricomycotina</taxon>
        <taxon>Agaricomycetes</taxon>
        <taxon>Agaricomycetidae</taxon>
        <taxon>Atheliales</taxon>
        <taxon>Atheliaceae</taxon>
        <taxon>Piloderma</taxon>
    </lineage>
</organism>
<dbReference type="STRING" id="765440.A0A0C3FMM6"/>
<dbReference type="InterPro" id="IPR045851">
    <property type="entry name" value="AMP-bd_C_sf"/>
</dbReference>
<feature type="domain" description="AMP-dependent synthetase/ligase" evidence="6">
    <location>
        <begin position="119"/>
        <end position="443"/>
    </location>
</feature>
<evidence type="ECO:0000256" key="4">
    <source>
        <dbReference type="ARBA" id="ARBA00023098"/>
    </source>
</evidence>
<keyword evidence="2" id="KW-0436">Ligase</keyword>
<dbReference type="InterPro" id="IPR000873">
    <property type="entry name" value="AMP-dep_synth/lig_dom"/>
</dbReference>
<name>A0A0C3FMM6_PILCF</name>
<comment type="similarity">
    <text evidence="1">Belongs to the ATP-dependent AMP-binding enzyme family.</text>
</comment>
<proteinExistence type="inferred from homology"/>
<evidence type="ECO:0000256" key="2">
    <source>
        <dbReference type="ARBA" id="ARBA00022598"/>
    </source>
</evidence>
<dbReference type="Proteomes" id="UP000054166">
    <property type="component" value="Unassembled WGS sequence"/>
</dbReference>
<evidence type="ECO:0000256" key="3">
    <source>
        <dbReference type="ARBA" id="ARBA00022832"/>
    </source>
</evidence>
<feature type="region of interest" description="Disordered" evidence="5">
    <location>
        <begin position="1"/>
        <end position="27"/>
    </location>
</feature>
<dbReference type="GO" id="GO:0006631">
    <property type="term" value="P:fatty acid metabolic process"/>
    <property type="evidence" value="ECO:0007669"/>
    <property type="project" value="UniProtKB-KW"/>
</dbReference>
<evidence type="ECO:0000313" key="9">
    <source>
        <dbReference type="Proteomes" id="UP000054166"/>
    </source>
</evidence>
<dbReference type="SUPFAM" id="SSF56801">
    <property type="entry name" value="Acetyl-CoA synthetase-like"/>
    <property type="match status" value="1"/>
</dbReference>
<evidence type="ECO:0000313" key="8">
    <source>
        <dbReference type="EMBL" id="KIM85365.1"/>
    </source>
</evidence>
<reference evidence="8 9" key="1">
    <citation type="submission" date="2014-04" db="EMBL/GenBank/DDBJ databases">
        <authorList>
            <consortium name="DOE Joint Genome Institute"/>
            <person name="Kuo A."/>
            <person name="Tarkka M."/>
            <person name="Buscot F."/>
            <person name="Kohler A."/>
            <person name="Nagy L.G."/>
            <person name="Floudas D."/>
            <person name="Copeland A."/>
            <person name="Barry K.W."/>
            <person name="Cichocki N."/>
            <person name="Veneault-Fourrey C."/>
            <person name="LaButti K."/>
            <person name="Lindquist E.A."/>
            <person name="Lipzen A."/>
            <person name="Lundell T."/>
            <person name="Morin E."/>
            <person name="Murat C."/>
            <person name="Sun H."/>
            <person name="Tunlid A."/>
            <person name="Henrissat B."/>
            <person name="Grigoriev I.V."/>
            <person name="Hibbett D.S."/>
            <person name="Martin F."/>
            <person name="Nordberg H.P."/>
            <person name="Cantor M.N."/>
            <person name="Hua S.X."/>
        </authorList>
    </citation>
    <scope>NUCLEOTIDE SEQUENCE [LARGE SCALE GENOMIC DNA]</scope>
    <source>
        <strain evidence="8 9">F 1598</strain>
    </source>
</reference>
<keyword evidence="3" id="KW-0276">Fatty acid metabolism</keyword>
<dbReference type="InterPro" id="IPR025110">
    <property type="entry name" value="AMP-bd_C"/>
</dbReference>
<dbReference type="GO" id="GO:0016874">
    <property type="term" value="F:ligase activity"/>
    <property type="evidence" value="ECO:0007669"/>
    <property type="project" value="UniProtKB-KW"/>
</dbReference>
<feature type="domain" description="AMP-binding enzyme C-terminal" evidence="7">
    <location>
        <begin position="494"/>
        <end position="576"/>
    </location>
</feature>
<gene>
    <name evidence="8" type="ORF">PILCRDRAFT_5679</name>
</gene>
<evidence type="ECO:0000256" key="5">
    <source>
        <dbReference type="SAM" id="MobiDB-lite"/>
    </source>
</evidence>
<dbReference type="PROSITE" id="PS00455">
    <property type="entry name" value="AMP_BINDING"/>
    <property type="match status" value="1"/>
</dbReference>
<evidence type="ECO:0000259" key="7">
    <source>
        <dbReference type="Pfam" id="PF13193"/>
    </source>
</evidence>
<evidence type="ECO:0000256" key="1">
    <source>
        <dbReference type="ARBA" id="ARBA00006432"/>
    </source>
</evidence>
<dbReference type="Gene3D" id="3.40.50.12780">
    <property type="entry name" value="N-terminal domain of ligase-like"/>
    <property type="match status" value="1"/>
</dbReference>
<keyword evidence="9" id="KW-1185">Reference proteome</keyword>
<dbReference type="PANTHER" id="PTHR43859:SF4">
    <property type="entry name" value="BUTANOATE--COA LIGASE AAE1-RELATED"/>
    <property type="match status" value="1"/>
</dbReference>
<dbReference type="OrthoDB" id="10253115at2759"/>
<dbReference type="Gene3D" id="3.30.300.30">
    <property type="match status" value="1"/>
</dbReference>
<protein>
    <recommendedName>
        <fullName evidence="10">AMP-dependent synthetase/ligase domain-containing protein</fullName>
    </recommendedName>
</protein>